<evidence type="ECO:0000313" key="4">
    <source>
        <dbReference type="Proteomes" id="UP000184188"/>
    </source>
</evidence>
<gene>
    <name evidence="3" type="ORF">ASPZODRAFT_151511</name>
</gene>
<dbReference type="PANTHER" id="PTHR34826">
    <property type="entry name" value="UPF0590 PROTEIN C409.17C"/>
    <property type="match status" value="1"/>
</dbReference>
<accession>A0A1L9SI61</accession>
<organism evidence="3 4">
    <name type="scientific">Penicilliopsis zonata CBS 506.65</name>
    <dbReference type="NCBI Taxonomy" id="1073090"/>
    <lineage>
        <taxon>Eukaryota</taxon>
        <taxon>Fungi</taxon>
        <taxon>Dikarya</taxon>
        <taxon>Ascomycota</taxon>
        <taxon>Pezizomycotina</taxon>
        <taxon>Eurotiomycetes</taxon>
        <taxon>Eurotiomycetidae</taxon>
        <taxon>Eurotiales</taxon>
        <taxon>Aspergillaceae</taxon>
        <taxon>Penicilliopsis</taxon>
    </lineage>
</organism>
<dbReference type="VEuPathDB" id="FungiDB:ASPZODRAFT_151511"/>
<evidence type="ECO:0000313" key="3">
    <source>
        <dbReference type="EMBL" id="OJJ46912.1"/>
    </source>
</evidence>
<dbReference type="GeneID" id="34612209"/>
<dbReference type="Proteomes" id="UP000184188">
    <property type="component" value="Unassembled WGS sequence"/>
</dbReference>
<reference evidence="4" key="1">
    <citation type="journal article" date="2017" name="Genome Biol.">
        <title>Comparative genomics reveals high biological diversity and specific adaptations in the industrially and medically important fungal genus Aspergillus.</title>
        <authorList>
            <person name="de Vries R.P."/>
            <person name="Riley R."/>
            <person name="Wiebenga A."/>
            <person name="Aguilar-Osorio G."/>
            <person name="Amillis S."/>
            <person name="Uchima C.A."/>
            <person name="Anderluh G."/>
            <person name="Asadollahi M."/>
            <person name="Askin M."/>
            <person name="Barry K."/>
            <person name="Battaglia E."/>
            <person name="Bayram O."/>
            <person name="Benocci T."/>
            <person name="Braus-Stromeyer S.A."/>
            <person name="Caldana C."/>
            <person name="Canovas D."/>
            <person name="Cerqueira G.C."/>
            <person name="Chen F."/>
            <person name="Chen W."/>
            <person name="Choi C."/>
            <person name="Clum A."/>
            <person name="Dos Santos R.A."/>
            <person name="Damasio A.R."/>
            <person name="Diallinas G."/>
            <person name="Emri T."/>
            <person name="Fekete E."/>
            <person name="Flipphi M."/>
            <person name="Freyberg S."/>
            <person name="Gallo A."/>
            <person name="Gournas C."/>
            <person name="Habgood R."/>
            <person name="Hainaut M."/>
            <person name="Harispe M.L."/>
            <person name="Henrissat B."/>
            <person name="Hilden K.S."/>
            <person name="Hope R."/>
            <person name="Hossain A."/>
            <person name="Karabika E."/>
            <person name="Karaffa L."/>
            <person name="Karanyi Z."/>
            <person name="Krasevec N."/>
            <person name="Kuo A."/>
            <person name="Kusch H."/>
            <person name="LaButti K."/>
            <person name="Lagendijk E.L."/>
            <person name="Lapidus A."/>
            <person name="Levasseur A."/>
            <person name="Lindquist E."/>
            <person name="Lipzen A."/>
            <person name="Logrieco A.F."/>
            <person name="MacCabe A."/>
            <person name="Maekelae M.R."/>
            <person name="Malavazi I."/>
            <person name="Melin P."/>
            <person name="Meyer V."/>
            <person name="Mielnichuk N."/>
            <person name="Miskei M."/>
            <person name="Molnar A.P."/>
            <person name="Mule G."/>
            <person name="Ngan C.Y."/>
            <person name="Orejas M."/>
            <person name="Orosz E."/>
            <person name="Ouedraogo J.P."/>
            <person name="Overkamp K.M."/>
            <person name="Park H.-S."/>
            <person name="Perrone G."/>
            <person name="Piumi F."/>
            <person name="Punt P.J."/>
            <person name="Ram A.F."/>
            <person name="Ramon A."/>
            <person name="Rauscher S."/>
            <person name="Record E."/>
            <person name="Riano-Pachon D.M."/>
            <person name="Robert V."/>
            <person name="Roehrig J."/>
            <person name="Ruller R."/>
            <person name="Salamov A."/>
            <person name="Salih N.S."/>
            <person name="Samson R.A."/>
            <person name="Sandor E."/>
            <person name="Sanguinetti M."/>
            <person name="Schuetze T."/>
            <person name="Sepcic K."/>
            <person name="Shelest E."/>
            <person name="Sherlock G."/>
            <person name="Sophianopoulou V."/>
            <person name="Squina F.M."/>
            <person name="Sun H."/>
            <person name="Susca A."/>
            <person name="Todd R.B."/>
            <person name="Tsang A."/>
            <person name="Unkles S.E."/>
            <person name="van de Wiele N."/>
            <person name="van Rossen-Uffink D."/>
            <person name="Oliveira J.V."/>
            <person name="Vesth T.C."/>
            <person name="Visser J."/>
            <person name="Yu J.-H."/>
            <person name="Zhou M."/>
            <person name="Andersen M.R."/>
            <person name="Archer D.B."/>
            <person name="Baker S.E."/>
            <person name="Benoit I."/>
            <person name="Brakhage A.A."/>
            <person name="Braus G.H."/>
            <person name="Fischer R."/>
            <person name="Frisvad J.C."/>
            <person name="Goldman G.H."/>
            <person name="Houbraken J."/>
            <person name="Oakley B."/>
            <person name="Pocsi I."/>
            <person name="Scazzocchio C."/>
            <person name="Seiboth B."/>
            <person name="vanKuyk P.A."/>
            <person name="Wortman J."/>
            <person name="Dyer P.S."/>
            <person name="Grigoriev I.V."/>
        </authorList>
    </citation>
    <scope>NUCLEOTIDE SEQUENCE [LARGE SCALE GENOMIC DNA]</scope>
    <source>
        <strain evidence="4">CBS 506.65</strain>
    </source>
</reference>
<dbReference type="Pfam" id="PF08588">
    <property type="entry name" value="Duc1"/>
    <property type="match status" value="1"/>
</dbReference>
<name>A0A1L9SI61_9EURO</name>
<dbReference type="InterPro" id="IPR013897">
    <property type="entry name" value="Duc1"/>
</dbReference>
<evidence type="ECO:0000256" key="1">
    <source>
        <dbReference type="SAM" id="MobiDB-lite"/>
    </source>
</evidence>
<evidence type="ECO:0000259" key="2">
    <source>
        <dbReference type="Pfam" id="PF08588"/>
    </source>
</evidence>
<proteinExistence type="predicted"/>
<feature type="region of interest" description="Disordered" evidence="1">
    <location>
        <begin position="275"/>
        <end position="308"/>
    </location>
</feature>
<dbReference type="PANTHER" id="PTHR34826:SF2">
    <property type="entry name" value="UPF0590 PROTEIN C409.17C"/>
    <property type="match status" value="1"/>
</dbReference>
<dbReference type="STRING" id="1073090.A0A1L9SI61"/>
<sequence>MDKKYRLKVTAGPTWDPSTHQVVPVNADETLRIENEHCVVDLCVRIQDYAGYPHGSPKTNAYFSHPEHVSDQYSIATSVVFKQPTNSDEVVFGNYFGHPIRDKLPPGFTSALRLVKWMLDPALDGDPYADKPYLCSPAVATWNKFCIGDVVNKIDKAPPLHNLVIEEVDEGSGAQVRKKHDIPSDVDGRRKHFHNEENRKSFNFEKGRVYFSDFGNPYLGFSDFTLRLPGFHLHVTNYIDEKNHKLRYILKNRATDDIYFVVVFELVHRSKEDEALSFGQGEQADRMKNGGKSNNLERGAEASTSDIE</sequence>
<dbReference type="AlphaFoldDB" id="A0A1L9SI61"/>
<protein>
    <recommendedName>
        <fullName evidence="2">Domain of unknown function at the cortex 1 domain-containing protein</fullName>
    </recommendedName>
</protein>
<feature type="compositionally biased region" description="Polar residues" evidence="1">
    <location>
        <begin position="291"/>
        <end position="308"/>
    </location>
</feature>
<feature type="domain" description="Domain of unknown function at the cortex 1" evidence="2">
    <location>
        <begin position="6"/>
        <end position="267"/>
    </location>
</feature>
<dbReference type="RefSeq" id="XP_022581422.1">
    <property type="nucleotide sequence ID" value="XM_022725744.1"/>
</dbReference>
<dbReference type="OrthoDB" id="2119945at2759"/>
<keyword evidence="4" id="KW-1185">Reference proteome</keyword>
<dbReference type="EMBL" id="KV878341">
    <property type="protein sequence ID" value="OJJ46912.1"/>
    <property type="molecule type" value="Genomic_DNA"/>
</dbReference>